<dbReference type="EMBL" id="BGZK01000827">
    <property type="protein sequence ID" value="GBP61922.1"/>
    <property type="molecule type" value="Genomic_DNA"/>
</dbReference>
<reference evidence="2 3" key="1">
    <citation type="journal article" date="2019" name="Commun. Biol.">
        <title>The bagworm genome reveals a unique fibroin gene that provides high tensile strength.</title>
        <authorList>
            <person name="Kono N."/>
            <person name="Nakamura H."/>
            <person name="Ohtoshi R."/>
            <person name="Tomita M."/>
            <person name="Numata K."/>
            <person name="Arakawa K."/>
        </authorList>
    </citation>
    <scope>NUCLEOTIDE SEQUENCE [LARGE SCALE GENOMIC DNA]</scope>
</reference>
<dbReference type="AlphaFoldDB" id="A0A4C1XG13"/>
<evidence type="ECO:0000313" key="2">
    <source>
        <dbReference type="EMBL" id="GBP61922.1"/>
    </source>
</evidence>
<dbReference type="Proteomes" id="UP000299102">
    <property type="component" value="Unassembled WGS sequence"/>
</dbReference>
<accession>A0A4C1XG13</accession>
<keyword evidence="1" id="KW-0812">Transmembrane</keyword>
<name>A0A4C1XG13_EUMVA</name>
<feature type="transmembrane region" description="Helical" evidence="1">
    <location>
        <begin position="90"/>
        <end position="109"/>
    </location>
</feature>
<sequence length="171" mass="18761">MFSAACESFNRRVDDVKNNCAVALNEHPQKAKCYRFLFDFENNPKQTAILQTATVVRGRVDSVNLRCSLVRSSKRVCGLFAVDAALPLRLLGLVTTYCIVLLQIAFLYGHQSKTQIRSFVSRGTVLASQVNLPLCLLAFVGGSRFPSCRVRTIGCEKAGNHQATAHIVALG</sequence>
<protein>
    <submittedName>
        <fullName evidence="2">Uncharacterized protein</fullName>
    </submittedName>
</protein>
<evidence type="ECO:0000313" key="3">
    <source>
        <dbReference type="Proteomes" id="UP000299102"/>
    </source>
</evidence>
<organism evidence="2 3">
    <name type="scientific">Eumeta variegata</name>
    <name type="common">Bagworm moth</name>
    <name type="synonym">Eumeta japonica</name>
    <dbReference type="NCBI Taxonomy" id="151549"/>
    <lineage>
        <taxon>Eukaryota</taxon>
        <taxon>Metazoa</taxon>
        <taxon>Ecdysozoa</taxon>
        <taxon>Arthropoda</taxon>
        <taxon>Hexapoda</taxon>
        <taxon>Insecta</taxon>
        <taxon>Pterygota</taxon>
        <taxon>Neoptera</taxon>
        <taxon>Endopterygota</taxon>
        <taxon>Lepidoptera</taxon>
        <taxon>Glossata</taxon>
        <taxon>Ditrysia</taxon>
        <taxon>Tineoidea</taxon>
        <taxon>Psychidae</taxon>
        <taxon>Oiketicinae</taxon>
        <taxon>Eumeta</taxon>
    </lineage>
</organism>
<proteinExistence type="predicted"/>
<keyword evidence="3" id="KW-1185">Reference proteome</keyword>
<dbReference type="OrthoDB" id="7490805at2759"/>
<keyword evidence="1" id="KW-1133">Transmembrane helix</keyword>
<gene>
    <name evidence="2" type="ORF">EVAR_44978_1</name>
</gene>
<comment type="caution">
    <text evidence="2">The sequence shown here is derived from an EMBL/GenBank/DDBJ whole genome shotgun (WGS) entry which is preliminary data.</text>
</comment>
<evidence type="ECO:0000256" key="1">
    <source>
        <dbReference type="SAM" id="Phobius"/>
    </source>
</evidence>
<keyword evidence="1" id="KW-0472">Membrane</keyword>